<accession>A0A2J7Q861</accession>
<reference evidence="2 3" key="1">
    <citation type="submission" date="2017-12" db="EMBL/GenBank/DDBJ databases">
        <title>Hemimetabolous genomes reveal molecular basis of termite eusociality.</title>
        <authorList>
            <person name="Harrison M.C."/>
            <person name="Jongepier E."/>
            <person name="Robertson H.M."/>
            <person name="Arning N."/>
            <person name="Bitard-Feildel T."/>
            <person name="Chao H."/>
            <person name="Childers C.P."/>
            <person name="Dinh H."/>
            <person name="Doddapaneni H."/>
            <person name="Dugan S."/>
            <person name="Gowin J."/>
            <person name="Greiner C."/>
            <person name="Han Y."/>
            <person name="Hu H."/>
            <person name="Hughes D.S.T."/>
            <person name="Huylmans A.-K."/>
            <person name="Kemena C."/>
            <person name="Kremer L.P.M."/>
            <person name="Lee S.L."/>
            <person name="Lopez-Ezquerra A."/>
            <person name="Mallet L."/>
            <person name="Monroy-Kuhn J.M."/>
            <person name="Moser A."/>
            <person name="Murali S.C."/>
            <person name="Muzny D.M."/>
            <person name="Otani S."/>
            <person name="Piulachs M.-D."/>
            <person name="Poelchau M."/>
            <person name="Qu J."/>
            <person name="Schaub F."/>
            <person name="Wada-Katsumata A."/>
            <person name="Worley K.C."/>
            <person name="Xie Q."/>
            <person name="Ylla G."/>
            <person name="Poulsen M."/>
            <person name="Gibbs R.A."/>
            <person name="Schal C."/>
            <person name="Richards S."/>
            <person name="Belles X."/>
            <person name="Korb J."/>
            <person name="Bornberg-Bauer E."/>
        </authorList>
    </citation>
    <scope>NUCLEOTIDE SEQUENCE [LARGE SCALE GENOMIC DNA]</scope>
    <source>
        <tissue evidence="2">Whole body</tissue>
    </source>
</reference>
<feature type="compositionally biased region" description="Polar residues" evidence="1">
    <location>
        <begin position="83"/>
        <end position="93"/>
    </location>
</feature>
<evidence type="ECO:0000256" key="1">
    <source>
        <dbReference type="SAM" id="MobiDB-lite"/>
    </source>
</evidence>
<dbReference type="Proteomes" id="UP000235965">
    <property type="component" value="Unassembled WGS sequence"/>
</dbReference>
<gene>
    <name evidence="2" type="ORF">B7P43_G16639</name>
</gene>
<evidence type="ECO:0000313" key="3">
    <source>
        <dbReference type="Proteomes" id="UP000235965"/>
    </source>
</evidence>
<dbReference type="AlphaFoldDB" id="A0A2J7Q861"/>
<feature type="compositionally biased region" description="Low complexity" evidence="1">
    <location>
        <begin position="102"/>
        <end position="114"/>
    </location>
</feature>
<protein>
    <submittedName>
        <fullName evidence="2">Uncharacterized protein</fullName>
    </submittedName>
</protein>
<evidence type="ECO:0000313" key="2">
    <source>
        <dbReference type="EMBL" id="PNF24773.1"/>
    </source>
</evidence>
<comment type="caution">
    <text evidence="2">The sequence shown here is derived from an EMBL/GenBank/DDBJ whole genome shotgun (WGS) entry which is preliminary data.</text>
</comment>
<organism evidence="2 3">
    <name type="scientific">Cryptotermes secundus</name>
    <dbReference type="NCBI Taxonomy" id="105785"/>
    <lineage>
        <taxon>Eukaryota</taxon>
        <taxon>Metazoa</taxon>
        <taxon>Ecdysozoa</taxon>
        <taxon>Arthropoda</taxon>
        <taxon>Hexapoda</taxon>
        <taxon>Insecta</taxon>
        <taxon>Pterygota</taxon>
        <taxon>Neoptera</taxon>
        <taxon>Polyneoptera</taxon>
        <taxon>Dictyoptera</taxon>
        <taxon>Blattodea</taxon>
        <taxon>Blattoidea</taxon>
        <taxon>Termitoidae</taxon>
        <taxon>Kalotermitidae</taxon>
        <taxon>Cryptotermitinae</taxon>
        <taxon>Cryptotermes</taxon>
    </lineage>
</organism>
<sequence>MNIYMFFVRVAQANKYGTKRNGTGGARTSLYSIEFSPHRDTGRGLGDDSMMEFEDDIETHVPAPQLSPRPMTPRRVKRRSVISRGSTGRSSLPNCHDKRSSVRYSNNVRSSLRASSRRSKLQHQNPVTRLIEQQQQQKSLADSSTSNDSTRLNIFEPSSSSQADLLSNSSTPHWKKASGHTNPLYQQSSVQSLDDDDIYNNRPSSARSSYSNYHGTRPISCYVGPGGTPAYYMAGQATAQVPVTNTHRRSNHSIAKTRPTSGFLNSGPPAYQVQGVVDSETVI</sequence>
<feature type="compositionally biased region" description="Basic residues" evidence="1">
    <location>
        <begin position="72"/>
        <end position="81"/>
    </location>
</feature>
<proteinExistence type="predicted"/>
<feature type="compositionally biased region" description="Low complexity" evidence="1">
    <location>
        <begin position="158"/>
        <end position="170"/>
    </location>
</feature>
<name>A0A2J7Q861_9NEOP</name>
<dbReference type="InParanoid" id="A0A2J7Q861"/>
<feature type="region of interest" description="Disordered" evidence="1">
    <location>
        <begin position="59"/>
        <end position="186"/>
    </location>
</feature>
<dbReference type="EMBL" id="NEVH01016978">
    <property type="protein sequence ID" value="PNF24773.1"/>
    <property type="molecule type" value="Genomic_DNA"/>
</dbReference>
<keyword evidence="3" id="KW-1185">Reference proteome</keyword>
<feature type="compositionally biased region" description="Polar residues" evidence="1">
    <location>
        <begin position="122"/>
        <end position="152"/>
    </location>
</feature>
<dbReference type="OrthoDB" id="10050321at2759"/>